<proteinExistence type="predicted"/>
<dbReference type="Proteomes" id="UP001064048">
    <property type="component" value="Chromosome 5"/>
</dbReference>
<protein>
    <submittedName>
        <fullName evidence="1">Uncharacterized protein</fullName>
    </submittedName>
</protein>
<dbReference type="EMBL" id="CM046105">
    <property type="protein sequence ID" value="KAI8434748.1"/>
    <property type="molecule type" value="Genomic_DNA"/>
</dbReference>
<reference evidence="1 2" key="1">
    <citation type="journal article" date="2022" name="Genome Biol. Evol.">
        <title>The Spruce Budworm Genome: Reconstructing the Evolutionary History of Antifreeze Proteins.</title>
        <authorList>
            <person name="Beliveau C."/>
            <person name="Gagne P."/>
            <person name="Picq S."/>
            <person name="Vernygora O."/>
            <person name="Keeling C.I."/>
            <person name="Pinkney K."/>
            <person name="Doucet D."/>
            <person name="Wen F."/>
            <person name="Johnston J.S."/>
            <person name="Maaroufi H."/>
            <person name="Boyle B."/>
            <person name="Laroche J."/>
            <person name="Dewar K."/>
            <person name="Juretic N."/>
            <person name="Blackburn G."/>
            <person name="Nisole A."/>
            <person name="Brunet B."/>
            <person name="Brandao M."/>
            <person name="Lumley L."/>
            <person name="Duan J."/>
            <person name="Quan G."/>
            <person name="Lucarotti C.J."/>
            <person name="Roe A.D."/>
            <person name="Sperling F.A.H."/>
            <person name="Levesque R.C."/>
            <person name="Cusson M."/>
        </authorList>
    </citation>
    <scope>NUCLEOTIDE SEQUENCE [LARGE SCALE GENOMIC DNA]</scope>
    <source>
        <strain evidence="1">Glfc:IPQL:Cfum</strain>
    </source>
</reference>
<comment type="caution">
    <text evidence="1">The sequence shown here is derived from an EMBL/GenBank/DDBJ whole genome shotgun (WGS) entry which is preliminary data.</text>
</comment>
<accession>A0ACC0KE57</accession>
<name>A0ACC0KE57_CHOFU</name>
<evidence type="ECO:0000313" key="1">
    <source>
        <dbReference type="EMBL" id="KAI8434748.1"/>
    </source>
</evidence>
<evidence type="ECO:0000313" key="2">
    <source>
        <dbReference type="Proteomes" id="UP001064048"/>
    </source>
</evidence>
<sequence>MIPNIIGSARAASKRTAPLLSLVRNKAAYEGEGKTTVRVLNQEQELGLMIDAYATYGFRLNNGITVLGPMAIFPRTVLSWQVMTADLVTVESLRLFKLLEPKIDLLIIGLDTKERHLVSAVFNAARTAGLNPEVLPTEHACSTFNFLNAEGRRDIGLAVGTSMRHGPVLWLLGLANGTQLGRSPSQPIVSRSVGAALIPPTTIEMNENDMLQSKLHYQNLYKGDLSG</sequence>
<keyword evidence="2" id="KW-1185">Reference proteome</keyword>
<organism evidence="1 2">
    <name type="scientific">Choristoneura fumiferana</name>
    <name type="common">Spruce budworm moth</name>
    <name type="synonym">Archips fumiferana</name>
    <dbReference type="NCBI Taxonomy" id="7141"/>
    <lineage>
        <taxon>Eukaryota</taxon>
        <taxon>Metazoa</taxon>
        <taxon>Ecdysozoa</taxon>
        <taxon>Arthropoda</taxon>
        <taxon>Hexapoda</taxon>
        <taxon>Insecta</taxon>
        <taxon>Pterygota</taxon>
        <taxon>Neoptera</taxon>
        <taxon>Endopterygota</taxon>
        <taxon>Lepidoptera</taxon>
        <taxon>Glossata</taxon>
        <taxon>Ditrysia</taxon>
        <taxon>Tortricoidea</taxon>
        <taxon>Tortricidae</taxon>
        <taxon>Tortricinae</taxon>
        <taxon>Choristoneura</taxon>
    </lineage>
</organism>
<gene>
    <name evidence="1" type="ORF">MSG28_003269</name>
</gene>